<sequence>MKFVYLVGSGLGKSDSVWHIAGSGALLLKILEKLGLVSVLDDQVIGIFVIVIHLFSVPGNFEYQLDVQRSFGALFSLGLLAQLANVSRLFGPLPIQLGQVDQLERLSGQLSELDGVGGDQAGRFGHGSGEQKECCAVADRGTLVLAGRIAALGKVAVSDSAVFDQKLFQLELFAAAVHRTLVNLVFVLHVFLVFGRGIFEGGKFFVVQPAFAAKSTLGDVGVVLLGSCRLGLRVRQVSRVGVAAHYQLHQVCRLIGVPLVGRVAGRAARLARVFQVDVILAEYLNMG</sequence>
<comment type="caution">
    <text evidence="1">The sequence shown here is derived from an EMBL/GenBank/DDBJ whole genome shotgun (WGS) entry which is preliminary data.</text>
</comment>
<evidence type="ECO:0000313" key="2">
    <source>
        <dbReference type="Proteomes" id="UP000276133"/>
    </source>
</evidence>
<dbReference type="Proteomes" id="UP000276133">
    <property type="component" value="Unassembled WGS sequence"/>
</dbReference>
<proteinExistence type="predicted"/>
<protein>
    <submittedName>
        <fullName evidence="1">Uncharacterized protein</fullName>
    </submittedName>
</protein>
<dbReference type="AlphaFoldDB" id="A0A3M7P9F2"/>
<dbReference type="EMBL" id="REGN01012348">
    <property type="protein sequence ID" value="RMZ95715.1"/>
    <property type="molecule type" value="Genomic_DNA"/>
</dbReference>
<organism evidence="1 2">
    <name type="scientific">Brachionus plicatilis</name>
    <name type="common">Marine rotifer</name>
    <name type="synonym">Brachionus muelleri</name>
    <dbReference type="NCBI Taxonomy" id="10195"/>
    <lineage>
        <taxon>Eukaryota</taxon>
        <taxon>Metazoa</taxon>
        <taxon>Spiralia</taxon>
        <taxon>Gnathifera</taxon>
        <taxon>Rotifera</taxon>
        <taxon>Eurotatoria</taxon>
        <taxon>Monogononta</taxon>
        <taxon>Pseudotrocha</taxon>
        <taxon>Ploima</taxon>
        <taxon>Brachionidae</taxon>
        <taxon>Brachionus</taxon>
    </lineage>
</organism>
<reference evidence="1 2" key="1">
    <citation type="journal article" date="2018" name="Sci. Rep.">
        <title>Genomic signatures of local adaptation to the degree of environmental predictability in rotifers.</title>
        <authorList>
            <person name="Franch-Gras L."/>
            <person name="Hahn C."/>
            <person name="Garcia-Roger E.M."/>
            <person name="Carmona M.J."/>
            <person name="Serra M."/>
            <person name="Gomez A."/>
        </authorList>
    </citation>
    <scope>NUCLEOTIDE SEQUENCE [LARGE SCALE GENOMIC DNA]</scope>
    <source>
        <strain evidence="1">HYR1</strain>
    </source>
</reference>
<gene>
    <name evidence="1" type="ORF">BpHYR1_050758</name>
</gene>
<name>A0A3M7P9F2_BRAPC</name>
<keyword evidence="2" id="KW-1185">Reference proteome</keyword>
<accession>A0A3M7P9F2</accession>
<evidence type="ECO:0000313" key="1">
    <source>
        <dbReference type="EMBL" id="RMZ95715.1"/>
    </source>
</evidence>